<dbReference type="EMBL" id="CP120733">
    <property type="protein sequence ID" value="WFD10805.1"/>
    <property type="molecule type" value="Genomic_DNA"/>
</dbReference>
<gene>
    <name evidence="9" type="ORF">P4S50_01630</name>
</gene>
<evidence type="ECO:0000313" key="10">
    <source>
        <dbReference type="Proteomes" id="UP001222800"/>
    </source>
</evidence>
<feature type="transmembrane region" description="Helical" evidence="8">
    <location>
        <begin position="12"/>
        <end position="30"/>
    </location>
</feature>
<keyword evidence="3" id="KW-0813">Transport</keyword>
<keyword evidence="10" id="KW-1185">Reference proteome</keyword>
<evidence type="ECO:0000256" key="7">
    <source>
        <dbReference type="ARBA" id="ARBA00023136"/>
    </source>
</evidence>
<keyword evidence="5 8" id="KW-0812">Transmembrane</keyword>
<name>A0ABY8ECZ0_9FIRM</name>
<feature type="transmembrane region" description="Helical" evidence="8">
    <location>
        <begin position="82"/>
        <end position="109"/>
    </location>
</feature>
<feature type="transmembrane region" description="Helical" evidence="8">
    <location>
        <begin position="115"/>
        <end position="131"/>
    </location>
</feature>
<accession>A0ABY8ECZ0</accession>
<feature type="transmembrane region" description="Helical" evidence="8">
    <location>
        <begin position="183"/>
        <end position="201"/>
    </location>
</feature>
<evidence type="ECO:0000313" key="9">
    <source>
        <dbReference type="EMBL" id="WFD10805.1"/>
    </source>
</evidence>
<evidence type="ECO:0000256" key="2">
    <source>
        <dbReference type="ARBA" id="ARBA00007998"/>
    </source>
</evidence>
<keyword evidence="7 8" id="KW-0472">Membrane</keyword>
<comment type="similarity">
    <text evidence="2">Belongs to the amino acid-polyamine-organocation (APC) superfamily. Spore germination protein (SGP) (TC 2.A.3.9) family.</text>
</comment>
<evidence type="ECO:0000256" key="3">
    <source>
        <dbReference type="ARBA" id="ARBA00022448"/>
    </source>
</evidence>
<sequence length="364" mass="41245">MNKEVISDKQGIYLMIIFIIGTAVLIVPGLDAKQDLWLANISAMFMALPMVLIYARLYYLFPSKDLFDIIEICFNKFIGKTICILYVWYVFHSTSLVLLNFGLFVHTIAFIRTPKVIPMIGISILCTWVVKEGLEVISRCTELFLEVLMALGFIVVLLLIPDIDVNNLLPILYDGIQPVAEGAFSSFSFPFGEVVVFSMAFSTFKKINSSYKIYTLGLLIGGSILTVTSLITISVIGVNIASNSYFPAYKSISLIDIGDLLQRLEIVMAIAYTLGVFVKISIYLLATSKGIVKLFGFNNHRFIVTLVSLLIINLSYFVHDSIMYNMEWTSEIWTYYAFPFQVIFPIIIWITAEIKRKKYNNQNM</sequence>
<evidence type="ECO:0000256" key="1">
    <source>
        <dbReference type="ARBA" id="ARBA00004141"/>
    </source>
</evidence>
<comment type="subcellular location">
    <subcellularLocation>
        <location evidence="1">Membrane</location>
        <topology evidence="1">Multi-pass membrane protein</topology>
    </subcellularLocation>
</comment>
<dbReference type="NCBIfam" id="TIGR00912">
    <property type="entry name" value="2A0309"/>
    <property type="match status" value="1"/>
</dbReference>
<protein>
    <submittedName>
        <fullName evidence="9">Endospore germination permease</fullName>
    </submittedName>
</protein>
<feature type="transmembrane region" description="Helical" evidence="8">
    <location>
        <begin position="143"/>
        <end position="163"/>
    </location>
</feature>
<feature type="transmembrane region" description="Helical" evidence="8">
    <location>
        <begin position="266"/>
        <end position="286"/>
    </location>
</feature>
<evidence type="ECO:0000256" key="5">
    <source>
        <dbReference type="ARBA" id="ARBA00022692"/>
    </source>
</evidence>
<keyword evidence="6 8" id="KW-1133">Transmembrane helix</keyword>
<dbReference type="RefSeq" id="WP_277732771.1">
    <property type="nucleotide sequence ID" value="NZ_CP120733.1"/>
</dbReference>
<feature type="transmembrane region" description="Helical" evidence="8">
    <location>
        <begin position="333"/>
        <end position="352"/>
    </location>
</feature>
<dbReference type="Pfam" id="PF03845">
    <property type="entry name" value="Spore_permease"/>
    <property type="match status" value="1"/>
</dbReference>
<organism evidence="9 10">
    <name type="scientific">Tepidibacter hydrothermalis</name>
    <dbReference type="NCBI Taxonomy" id="3036126"/>
    <lineage>
        <taxon>Bacteria</taxon>
        <taxon>Bacillati</taxon>
        <taxon>Bacillota</taxon>
        <taxon>Clostridia</taxon>
        <taxon>Peptostreptococcales</taxon>
        <taxon>Peptostreptococcaceae</taxon>
        <taxon>Tepidibacter</taxon>
    </lineage>
</organism>
<keyword evidence="4" id="KW-0309">Germination</keyword>
<dbReference type="PANTHER" id="PTHR34975">
    <property type="entry name" value="SPORE GERMINATION PROTEIN A2"/>
    <property type="match status" value="1"/>
</dbReference>
<dbReference type="PANTHER" id="PTHR34975:SF2">
    <property type="entry name" value="SPORE GERMINATION PROTEIN A2"/>
    <property type="match status" value="1"/>
</dbReference>
<proteinExistence type="inferred from homology"/>
<evidence type="ECO:0000256" key="4">
    <source>
        <dbReference type="ARBA" id="ARBA00022544"/>
    </source>
</evidence>
<feature type="transmembrane region" description="Helical" evidence="8">
    <location>
        <begin position="36"/>
        <end position="61"/>
    </location>
</feature>
<feature type="transmembrane region" description="Helical" evidence="8">
    <location>
        <begin position="213"/>
        <end position="246"/>
    </location>
</feature>
<dbReference type="InterPro" id="IPR004761">
    <property type="entry name" value="Spore_GerAB"/>
</dbReference>
<evidence type="ECO:0000256" key="6">
    <source>
        <dbReference type="ARBA" id="ARBA00022989"/>
    </source>
</evidence>
<dbReference type="Proteomes" id="UP001222800">
    <property type="component" value="Chromosome"/>
</dbReference>
<evidence type="ECO:0000256" key="8">
    <source>
        <dbReference type="SAM" id="Phobius"/>
    </source>
</evidence>
<feature type="transmembrane region" description="Helical" evidence="8">
    <location>
        <begin position="298"/>
        <end position="318"/>
    </location>
</feature>
<reference evidence="9 10" key="1">
    <citation type="submission" date="2023-03" db="EMBL/GenBank/DDBJ databases">
        <title>Complete genome sequence of Tepidibacter sp. SWIR-1, isolated from a deep-sea hydrothermal vent.</title>
        <authorList>
            <person name="Li X."/>
        </authorList>
    </citation>
    <scope>NUCLEOTIDE SEQUENCE [LARGE SCALE GENOMIC DNA]</scope>
    <source>
        <strain evidence="9 10">SWIR-1</strain>
    </source>
</reference>